<reference evidence="2 3" key="1">
    <citation type="journal article" date="2018" name="New Phytol.">
        <title>Comparative genomics and transcriptomics depict ericoid mycorrhizal fungi as versatile saprotrophs and plant mutualists.</title>
        <authorList>
            <person name="Martino E."/>
            <person name="Morin E."/>
            <person name="Grelet G.A."/>
            <person name="Kuo A."/>
            <person name="Kohler A."/>
            <person name="Daghino S."/>
            <person name="Barry K.W."/>
            <person name="Cichocki N."/>
            <person name="Clum A."/>
            <person name="Dockter R.B."/>
            <person name="Hainaut M."/>
            <person name="Kuo R.C."/>
            <person name="LaButti K."/>
            <person name="Lindahl B.D."/>
            <person name="Lindquist E.A."/>
            <person name="Lipzen A."/>
            <person name="Khouja H.R."/>
            <person name="Magnuson J."/>
            <person name="Murat C."/>
            <person name="Ohm R.A."/>
            <person name="Singer S.W."/>
            <person name="Spatafora J.W."/>
            <person name="Wang M."/>
            <person name="Veneault-Fourrey C."/>
            <person name="Henrissat B."/>
            <person name="Grigoriev I.V."/>
            <person name="Martin F.M."/>
            <person name="Perotto S."/>
        </authorList>
    </citation>
    <scope>NUCLEOTIDE SEQUENCE [LARGE SCALE GENOMIC DNA]</scope>
    <source>
        <strain evidence="2 3">ATCC 22711</strain>
    </source>
</reference>
<name>A0A2T3AQL6_AMORE</name>
<accession>A0A2T3AQL6</accession>
<gene>
    <name evidence="2" type="ORF">M430DRAFT_109650</name>
</gene>
<evidence type="ECO:0000313" key="2">
    <source>
        <dbReference type="EMBL" id="PSS08553.1"/>
    </source>
</evidence>
<sequence>MPSLDPETLEASWADTTSSSTRPRRGIRSTEKESRRRISHRVESIGSPEKRLRTKTFMDKTPSVSSDSASTLRPIPREANSLQDIIDVCIDYSGIMASWLFEVVGGSLQVLKRPISYLLAVWLLFGMGVMLRNLVTNSVYASLSPICRVPGISFLNLPFCPTYQGDAGNGPPPVEFDQLMTMQSKFEEVMEESASSVSLPMDMKHGEASIRDLRQLVRYSQLSSKNELVLEFDGFIETARVASYDLQKFNSHVGRAVDQVISITRWTSRVLDGIQERDVARGAINAFISDKLLAPFQPVKFTESILLDQYIQHTRLVEEEIYKLISEAQALLSVLNNLEDRLEVIHGISTRDGIHTQAMKDEVLSSLWAMVGGNRYKLKNMDRQLNLLQQVGVYRKSAMAHVSGTILRLQAIGAGLEDLRERVGSPELLRDRADIPLSVHIENIERGVERLEEGRRAARKVEDEQIRKTLERGQLEGSLID</sequence>
<dbReference type="AlphaFoldDB" id="A0A2T3AQL6"/>
<protein>
    <submittedName>
        <fullName evidence="2">Uncharacterized protein</fullName>
    </submittedName>
</protein>
<evidence type="ECO:0000313" key="3">
    <source>
        <dbReference type="Proteomes" id="UP000241818"/>
    </source>
</evidence>
<dbReference type="OrthoDB" id="4179406at2759"/>
<dbReference type="InParanoid" id="A0A2T3AQL6"/>
<dbReference type="STRING" id="857342.A0A2T3AQL6"/>
<dbReference type="Proteomes" id="UP000241818">
    <property type="component" value="Unassembled WGS sequence"/>
</dbReference>
<dbReference type="RefSeq" id="XP_024716951.1">
    <property type="nucleotide sequence ID" value="XM_024861295.1"/>
</dbReference>
<organism evidence="2 3">
    <name type="scientific">Amorphotheca resinae ATCC 22711</name>
    <dbReference type="NCBI Taxonomy" id="857342"/>
    <lineage>
        <taxon>Eukaryota</taxon>
        <taxon>Fungi</taxon>
        <taxon>Dikarya</taxon>
        <taxon>Ascomycota</taxon>
        <taxon>Pezizomycotina</taxon>
        <taxon>Leotiomycetes</taxon>
        <taxon>Helotiales</taxon>
        <taxon>Amorphothecaceae</taxon>
        <taxon>Amorphotheca</taxon>
    </lineage>
</organism>
<keyword evidence="3" id="KW-1185">Reference proteome</keyword>
<dbReference type="GeneID" id="36569376"/>
<proteinExistence type="predicted"/>
<feature type="compositionally biased region" description="Basic and acidic residues" evidence="1">
    <location>
        <begin position="28"/>
        <end position="47"/>
    </location>
</feature>
<evidence type="ECO:0000256" key="1">
    <source>
        <dbReference type="SAM" id="MobiDB-lite"/>
    </source>
</evidence>
<feature type="region of interest" description="Disordered" evidence="1">
    <location>
        <begin position="1"/>
        <end position="47"/>
    </location>
</feature>
<dbReference type="EMBL" id="KZ679018">
    <property type="protein sequence ID" value="PSS08553.1"/>
    <property type="molecule type" value="Genomic_DNA"/>
</dbReference>